<keyword evidence="1" id="KW-0472">Membrane</keyword>
<name>A0A0L0DPK0_THETB</name>
<evidence type="ECO:0000256" key="2">
    <source>
        <dbReference type="SAM" id="SignalP"/>
    </source>
</evidence>
<proteinExistence type="predicted"/>
<reference evidence="3 4" key="1">
    <citation type="submission" date="2010-05" db="EMBL/GenBank/DDBJ databases">
        <title>The Genome Sequence of Thecamonas trahens ATCC 50062.</title>
        <authorList>
            <consortium name="The Broad Institute Genome Sequencing Platform"/>
            <person name="Russ C."/>
            <person name="Cuomo C."/>
            <person name="Shea T."/>
            <person name="Young S.K."/>
            <person name="Zeng Q."/>
            <person name="Koehrsen M."/>
            <person name="Haas B."/>
            <person name="Borodovsky M."/>
            <person name="Guigo R."/>
            <person name="Alvarado L."/>
            <person name="Berlin A."/>
            <person name="Bochicchio J."/>
            <person name="Borenstein D."/>
            <person name="Chapman S."/>
            <person name="Chen Z."/>
            <person name="Freedman E."/>
            <person name="Gellesch M."/>
            <person name="Goldberg J."/>
            <person name="Griggs A."/>
            <person name="Gujja S."/>
            <person name="Heilman E."/>
            <person name="Heiman D."/>
            <person name="Hepburn T."/>
            <person name="Howarth C."/>
            <person name="Jen D."/>
            <person name="Larson L."/>
            <person name="Mehta T."/>
            <person name="Park D."/>
            <person name="Pearson M."/>
            <person name="Roberts A."/>
            <person name="Saif S."/>
            <person name="Shenoy N."/>
            <person name="Sisk P."/>
            <person name="Stolte C."/>
            <person name="Sykes S."/>
            <person name="Thomson T."/>
            <person name="Walk T."/>
            <person name="White J."/>
            <person name="Yandava C."/>
            <person name="Burger G."/>
            <person name="Gray M.W."/>
            <person name="Holland P.W.H."/>
            <person name="King N."/>
            <person name="Lang F.B.F."/>
            <person name="Roger A.J."/>
            <person name="Ruiz-Trillo I."/>
            <person name="Lander E."/>
            <person name="Nusbaum C."/>
        </authorList>
    </citation>
    <scope>NUCLEOTIDE SEQUENCE [LARGE SCALE GENOMIC DNA]</scope>
    <source>
        <strain evidence="3 4">ATCC 50062</strain>
    </source>
</reference>
<dbReference type="Gene3D" id="3.40.30.10">
    <property type="entry name" value="Glutaredoxin"/>
    <property type="match status" value="1"/>
</dbReference>
<gene>
    <name evidence="3" type="ORF">AMSG_10014</name>
</gene>
<keyword evidence="2" id="KW-0732">Signal</keyword>
<keyword evidence="4" id="KW-1185">Reference proteome</keyword>
<evidence type="ECO:0000313" key="3">
    <source>
        <dbReference type="EMBL" id="KNC54222.1"/>
    </source>
</evidence>
<dbReference type="Proteomes" id="UP000054408">
    <property type="component" value="Unassembled WGS sequence"/>
</dbReference>
<evidence type="ECO:0000313" key="4">
    <source>
        <dbReference type="Proteomes" id="UP000054408"/>
    </source>
</evidence>
<evidence type="ECO:0008006" key="5">
    <source>
        <dbReference type="Google" id="ProtNLM"/>
    </source>
</evidence>
<feature type="transmembrane region" description="Helical" evidence="1">
    <location>
        <begin position="198"/>
        <end position="219"/>
    </location>
</feature>
<keyword evidence="1" id="KW-1133">Transmembrane helix</keyword>
<dbReference type="SUPFAM" id="SSF52833">
    <property type="entry name" value="Thioredoxin-like"/>
    <property type="match status" value="1"/>
</dbReference>
<dbReference type="GeneID" id="25568346"/>
<protein>
    <recommendedName>
        <fullName evidence="5">Thioredoxin-like fold domain-containing protein</fullName>
    </recommendedName>
</protein>
<keyword evidence="1" id="KW-0812">Transmembrane</keyword>
<dbReference type="EMBL" id="GL349487">
    <property type="protein sequence ID" value="KNC54222.1"/>
    <property type="molecule type" value="Genomic_DNA"/>
</dbReference>
<dbReference type="CDD" id="cd02972">
    <property type="entry name" value="DsbA_family"/>
    <property type="match status" value="1"/>
</dbReference>
<dbReference type="RefSeq" id="XP_013753860.1">
    <property type="nucleotide sequence ID" value="XM_013898406.1"/>
</dbReference>
<dbReference type="InterPro" id="IPR036249">
    <property type="entry name" value="Thioredoxin-like_sf"/>
</dbReference>
<organism evidence="3 4">
    <name type="scientific">Thecamonas trahens ATCC 50062</name>
    <dbReference type="NCBI Taxonomy" id="461836"/>
    <lineage>
        <taxon>Eukaryota</taxon>
        <taxon>Apusozoa</taxon>
        <taxon>Apusomonadida</taxon>
        <taxon>Apusomonadidae</taxon>
        <taxon>Thecamonas</taxon>
    </lineage>
</organism>
<feature type="signal peptide" evidence="2">
    <location>
        <begin position="1"/>
        <end position="24"/>
    </location>
</feature>
<accession>A0A0L0DPK0</accession>
<feature type="chain" id="PRO_5005537346" description="Thioredoxin-like fold domain-containing protein" evidence="2">
    <location>
        <begin position="25"/>
        <end position="276"/>
    </location>
</feature>
<sequence length="276" mass="29514">MATQSYLYLLLLLCLYTTTNQCHASPVSGFSQGPSDGILVEVYLDYSCPESRVLYNRLKTMDDVHVVGYPLPMPQFQHSWRLATASLDAAMSGEGDADSLWWSYSEKVFSKQSELVETTSDDAFFDKLKDVTGVDSKEALKGHDANMEARWKAIVADGIYDVPALFVNGNRVTATPDDLATAVRTASAPANLKSTSKAVAIVPLFLITVLCVVGGVGSVKVLMPMLTGGPASGFPAMAISGAPAPPTRFVDDSDEDLEADRFGAGLAPVFGSDDEL</sequence>
<evidence type="ECO:0000256" key="1">
    <source>
        <dbReference type="SAM" id="Phobius"/>
    </source>
</evidence>
<dbReference type="AlphaFoldDB" id="A0A0L0DPK0"/>